<dbReference type="PROSITE" id="PS50925">
    <property type="entry name" value="BLUF"/>
    <property type="match status" value="1"/>
</dbReference>
<proteinExistence type="predicted"/>
<evidence type="ECO:0000313" key="4">
    <source>
        <dbReference type="Proteomes" id="UP000694287"/>
    </source>
</evidence>
<evidence type="ECO:0000313" key="3">
    <source>
        <dbReference type="EMBL" id="MBW0136799.1"/>
    </source>
</evidence>
<evidence type="ECO:0000256" key="1">
    <source>
        <dbReference type="SAM" id="MobiDB-lite"/>
    </source>
</evidence>
<evidence type="ECO:0000259" key="2">
    <source>
        <dbReference type="PROSITE" id="PS50925"/>
    </source>
</evidence>
<gene>
    <name evidence="3" type="ORF">I4I81_21380</name>
</gene>
<comment type="caution">
    <text evidence="3">The sequence shown here is derived from an EMBL/GenBank/DDBJ whole genome shotgun (WGS) entry which is preliminary data.</text>
</comment>
<dbReference type="EMBL" id="JADQDK010000001">
    <property type="protein sequence ID" value="MBW0136799.1"/>
    <property type="molecule type" value="Genomic_DNA"/>
</dbReference>
<feature type="region of interest" description="Disordered" evidence="1">
    <location>
        <begin position="106"/>
        <end position="131"/>
    </location>
</feature>
<protein>
    <submittedName>
        <fullName evidence="3">BLUF domain-containing protein</fullName>
    </submittedName>
</protein>
<name>A0ABS6UYK1_9PSEU</name>
<sequence>MTDTVDTPLFRGVYRSQSTISPEDRRAAIEAILENSRAKSVDRDISGAPLVRQDYVVRTLEGEESVVRGPYEKIAADDRDEAVTLLKAQAVEKRAFSRWSVARISDNDRPSRKGLRARPPSRGSTRGRRTR</sequence>
<dbReference type="SMART" id="SM01034">
    <property type="entry name" value="BLUF"/>
    <property type="match status" value="1"/>
</dbReference>
<organism evidence="3 4">
    <name type="scientific">Pseudonocardia abyssalis</name>
    <dbReference type="NCBI Taxonomy" id="2792008"/>
    <lineage>
        <taxon>Bacteria</taxon>
        <taxon>Bacillati</taxon>
        <taxon>Actinomycetota</taxon>
        <taxon>Actinomycetes</taxon>
        <taxon>Pseudonocardiales</taxon>
        <taxon>Pseudonocardiaceae</taxon>
        <taxon>Pseudonocardia</taxon>
    </lineage>
</organism>
<dbReference type="InterPro" id="IPR007024">
    <property type="entry name" value="BLUF_domain"/>
</dbReference>
<dbReference type="RefSeq" id="WP_218603654.1">
    <property type="nucleotide sequence ID" value="NZ_JADQDJ010000147.1"/>
</dbReference>
<keyword evidence="4" id="KW-1185">Reference proteome</keyword>
<dbReference type="Pfam" id="PF04940">
    <property type="entry name" value="BLUF"/>
    <property type="match status" value="1"/>
</dbReference>
<accession>A0ABS6UYK1</accession>
<feature type="domain" description="BLUF" evidence="2">
    <location>
        <begin position="9"/>
        <end position="102"/>
    </location>
</feature>
<reference evidence="3 4" key="1">
    <citation type="submission" date="2020-11" db="EMBL/GenBank/DDBJ databases">
        <title>Pseudonocardia abyssalis sp. nov. and Pseudonocardia oceani sp. nov., description and phylogenomic analysis of two novel actinomycetes isolated from the deep Southern Ocean.</title>
        <authorList>
            <person name="Parra J."/>
        </authorList>
    </citation>
    <scope>NUCLEOTIDE SEQUENCE [LARGE SCALE GENOMIC DNA]</scope>
    <source>
        <strain evidence="3 4">KRD-168</strain>
    </source>
</reference>
<dbReference type="Proteomes" id="UP000694287">
    <property type="component" value="Unassembled WGS sequence"/>
</dbReference>